<dbReference type="Proteomes" id="UP000287651">
    <property type="component" value="Unassembled WGS sequence"/>
</dbReference>
<feature type="compositionally biased region" description="Acidic residues" evidence="1">
    <location>
        <begin position="46"/>
        <end position="55"/>
    </location>
</feature>
<dbReference type="PANTHER" id="PTHR46871">
    <property type="entry name" value="BROMO-ADJACENT HOMOLOGY (BAH) DOMAIN-CONTAINING PROTEIN"/>
    <property type="match status" value="1"/>
</dbReference>
<dbReference type="PANTHER" id="PTHR46871:SF1">
    <property type="entry name" value="BROMO-ADJACENT HOMOLOGY (BAH) DOMAIN-CONTAINING PROTEIN"/>
    <property type="match status" value="1"/>
</dbReference>
<reference evidence="2 3" key="1">
    <citation type="journal article" date="2014" name="Agronomy (Basel)">
        <title>A Draft Genome Sequence for Ensete ventricosum, the Drought-Tolerant Tree Against Hunger.</title>
        <authorList>
            <person name="Harrison J."/>
            <person name="Moore K.A."/>
            <person name="Paszkiewicz K."/>
            <person name="Jones T."/>
            <person name="Grant M."/>
            <person name="Ambacheew D."/>
            <person name="Muzemil S."/>
            <person name="Studholme D.J."/>
        </authorList>
    </citation>
    <scope>NUCLEOTIDE SEQUENCE [LARGE SCALE GENOMIC DNA]</scope>
</reference>
<organism evidence="2 3">
    <name type="scientific">Ensete ventricosum</name>
    <name type="common">Abyssinian banana</name>
    <name type="synonym">Musa ensete</name>
    <dbReference type="NCBI Taxonomy" id="4639"/>
    <lineage>
        <taxon>Eukaryota</taxon>
        <taxon>Viridiplantae</taxon>
        <taxon>Streptophyta</taxon>
        <taxon>Embryophyta</taxon>
        <taxon>Tracheophyta</taxon>
        <taxon>Spermatophyta</taxon>
        <taxon>Magnoliopsida</taxon>
        <taxon>Liliopsida</taxon>
        <taxon>Zingiberales</taxon>
        <taxon>Musaceae</taxon>
        <taxon>Ensete</taxon>
    </lineage>
</organism>
<dbReference type="AlphaFoldDB" id="A0A426ZX40"/>
<proteinExistence type="predicted"/>
<protein>
    <submittedName>
        <fullName evidence="2">Uncharacterized protein</fullName>
    </submittedName>
</protein>
<comment type="caution">
    <text evidence="2">The sequence shown here is derived from an EMBL/GenBank/DDBJ whole genome shotgun (WGS) entry which is preliminary data.</text>
</comment>
<evidence type="ECO:0000313" key="3">
    <source>
        <dbReference type="Proteomes" id="UP000287651"/>
    </source>
</evidence>
<evidence type="ECO:0000313" key="2">
    <source>
        <dbReference type="EMBL" id="RRT68520.1"/>
    </source>
</evidence>
<name>A0A426ZX40_ENSVE</name>
<feature type="compositionally biased region" description="Basic and acidic residues" evidence="1">
    <location>
        <begin position="19"/>
        <end position="36"/>
    </location>
</feature>
<gene>
    <name evidence="2" type="ORF">B296_00024519</name>
</gene>
<dbReference type="EMBL" id="AMZH03004670">
    <property type="protein sequence ID" value="RRT68520.1"/>
    <property type="molecule type" value="Genomic_DNA"/>
</dbReference>
<feature type="region of interest" description="Disordered" evidence="1">
    <location>
        <begin position="1"/>
        <end position="100"/>
    </location>
</feature>
<accession>A0A426ZX40</accession>
<sequence>MGKRRVAYVSDDEDEDEDPMRRNDADSDRYGDGDRKYKWRKKLRVDEEDVEEGEIVSESKKGGDGGDGGRGGGEEEARVEEPEEEVAMEPQGDAKPIGDVVRVSGNGRSKKIHYSSFEFSGNFFELVRDSKPEDPVLLTPEDYKTKPYVAIIKVINSLVSSFTNNEFNN</sequence>
<evidence type="ECO:0000256" key="1">
    <source>
        <dbReference type="SAM" id="MobiDB-lite"/>
    </source>
</evidence>